<dbReference type="EMBL" id="JBBMFI010000002">
    <property type="protein sequence ID" value="MEQ2564854.1"/>
    <property type="molecule type" value="Genomic_DNA"/>
</dbReference>
<evidence type="ECO:0000313" key="5">
    <source>
        <dbReference type="Proteomes" id="UP001478133"/>
    </source>
</evidence>
<dbReference type="RefSeq" id="WP_211147195.1">
    <property type="nucleotide sequence ID" value="NZ_JBBMEY010000002.1"/>
</dbReference>
<evidence type="ECO:0000256" key="3">
    <source>
        <dbReference type="SAM" id="SignalP"/>
    </source>
</evidence>
<accession>A0ABV1HRW8</accession>
<proteinExistence type="predicted"/>
<name>A0ABV1HRW8_9FIRM</name>
<feature type="compositionally biased region" description="Low complexity" evidence="1">
    <location>
        <begin position="28"/>
        <end position="51"/>
    </location>
</feature>
<dbReference type="Proteomes" id="UP001478133">
    <property type="component" value="Unassembled WGS sequence"/>
</dbReference>
<keyword evidence="2" id="KW-0472">Membrane</keyword>
<evidence type="ECO:0008006" key="6">
    <source>
        <dbReference type="Google" id="ProtNLM"/>
    </source>
</evidence>
<keyword evidence="2" id="KW-0812">Transmembrane</keyword>
<feature type="transmembrane region" description="Helical" evidence="2">
    <location>
        <begin position="117"/>
        <end position="136"/>
    </location>
</feature>
<gene>
    <name evidence="4" type="ORF">ABFO16_01210</name>
</gene>
<feature type="region of interest" description="Disordered" evidence="1">
    <location>
        <begin position="28"/>
        <end position="114"/>
    </location>
</feature>
<feature type="chain" id="PRO_5047064804" description="LPXTG cell wall anchor domain-containing protein" evidence="3">
    <location>
        <begin position="27"/>
        <end position="144"/>
    </location>
</feature>
<reference evidence="4 5" key="1">
    <citation type="submission" date="2024-03" db="EMBL/GenBank/DDBJ databases">
        <title>Human intestinal bacterial collection.</title>
        <authorList>
            <person name="Pauvert C."/>
            <person name="Hitch T.C.A."/>
            <person name="Clavel T."/>
        </authorList>
    </citation>
    <scope>NUCLEOTIDE SEQUENCE [LARGE SCALE GENOMIC DNA]</scope>
    <source>
        <strain evidence="4 5">CLA-AP-H18</strain>
    </source>
</reference>
<feature type="signal peptide" evidence="3">
    <location>
        <begin position="1"/>
        <end position="26"/>
    </location>
</feature>
<organism evidence="4 5">
    <name type="scientific">Ruminococcoides intestinihominis</name>
    <dbReference type="NCBI Taxonomy" id="3133161"/>
    <lineage>
        <taxon>Bacteria</taxon>
        <taxon>Bacillati</taxon>
        <taxon>Bacillota</taxon>
        <taxon>Clostridia</taxon>
        <taxon>Eubacteriales</taxon>
        <taxon>Oscillospiraceae</taxon>
        <taxon>Ruminococcoides</taxon>
    </lineage>
</organism>
<comment type="caution">
    <text evidence="4">The sequence shown here is derived from an EMBL/GenBank/DDBJ whole genome shotgun (WGS) entry which is preliminary data.</text>
</comment>
<keyword evidence="5" id="KW-1185">Reference proteome</keyword>
<evidence type="ECO:0000256" key="1">
    <source>
        <dbReference type="SAM" id="MobiDB-lite"/>
    </source>
</evidence>
<feature type="compositionally biased region" description="Gly residues" evidence="1">
    <location>
        <begin position="88"/>
        <end position="104"/>
    </location>
</feature>
<sequence length="144" mass="14725">MKKIFAILAITVVAMTVCLSSISFSAASRKSPVATTTRPRNTNNNPSNPTGKPGGGDDHSNGNASTVNPEDDSSEWFRTSTTNPNNGGDNGNPGGGNGTDGTNGTGDSTTSPVTGDYVAYSVLIAAGLGLSSLFAYKKYTSKKK</sequence>
<evidence type="ECO:0000313" key="4">
    <source>
        <dbReference type="EMBL" id="MEQ2564854.1"/>
    </source>
</evidence>
<protein>
    <recommendedName>
        <fullName evidence="6">LPXTG cell wall anchor domain-containing protein</fullName>
    </recommendedName>
</protein>
<keyword evidence="3" id="KW-0732">Signal</keyword>
<evidence type="ECO:0000256" key="2">
    <source>
        <dbReference type="SAM" id="Phobius"/>
    </source>
</evidence>
<keyword evidence="2" id="KW-1133">Transmembrane helix</keyword>